<evidence type="ECO:0000313" key="2">
    <source>
        <dbReference type="EMBL" id="MBM0748979.1"/>
    </source>
</evidence>
<name>A0ABS1Z963_9GAMM</name>
<gene>
    <name evidence="2" type="ORF">JJB79_16430</name>
</gene>
<keyword evidence="3" id="KW-1185">Reference proteome</keyword>
<dbReference type="Gene3D" id="3.40.1620.10">
    <property type="entry name" value="YefM-like domain"/>
    <property type="match status" value="1"/>
</dbReference>
<evidence type="ECO:0000313" key="3">
    <source>
        <dbReference type="Proteomes" id="UP000809137"/>
    </source>
</evidence>
<dbReference type="EMBL" id="JAFCXS010000015">
    <property type="protein sequence ID" value="MBM0748979.1"/>
    <property type="molecule type" value="Genomic_DNA"/>
</dbReference>
<proteinExistence type="inferred from homology"/>
<comment type="caution">
    <text evidence="2">The sequence shown here is derived from an EMBL/GenBank/DDBJ whole genome shotgun (WGS) entry which is preliminary data.</text>
</comment>
<dbReference type="InterPro" id="IPR036165">
    <property type="entry name" value="YefM-like_sf"/>
</dbReference>
<accession>A0ABS1Z963</accession>
<dbReference type="Proteomes" id="UP000809137">
    <property type="component" value="Unassembled WGS sequence"/>
</dbReference>
<evidence type="ECO:0008006" key="4">
    <source>
        <dbReference type="Google" id="ProtNLM"/>
    </source>
</evidence>
<organism evidence="2 3">
    <name type="scientific">Pantoea eucrina</name>
    <dbReference type="NCBI Taxonomy" id="472693"/>
    <lineage>
        <taxon>Bacteria</taxon>
        <taxon>Pseudomonadati</taxon>
        <taxon>Pseudomonadota</taxon>
        <taxon>Gammaproteobacteria</taxon>
        <taxon>Enterobacterales</taxon>
        <taxon>Erwiniaceae</taxon>
        <taxon>Pantoea</taxon>
    </lineage>
</organism>
<dbReference type="RefSeq" id="WP_040113270.1">
    <property type="nucleotide sequence ID" value="NZ_JAFCXS010000015.1"/>
</dbReference>
<dbReference type="SUPFAM" id="SSF143120">
    <property type="entry name" value="YefM-like"/>
    <property type="match status" value="1"/>
</dbReference>
<protein>
    <recommendedName>
        <fullName evidence="4">Antitoxin</fullName>
    </recommendedName>
</protein>
<evidence type="ECO:0000256" key="1">
    <source>
        <dbReference type="ARBA" id="ARBA00009981"/>
    </source>
</evidence>
<reference evidence="2 3" key="1">
    <citation type="submission" date="2021-01" db="EMBL/GenBank/DDBJ databases">
        <title>Complete genome sequence of Pantoea eucrina OB49, a heavy metal tolerant bacterium with PGPR potential isolated from wheat in Algeria.</title>
        <authorList>
            <person name="Lekired A."/>
            <person name="Ouzari I.H."/>
        </authorList>
    </citation>
    <scope>NUCLEOTIDE SEQUENCE [LARGE SCALE GENOMIC DNA]</scope>
    <source>
        <strain evidence="2 3">OB49</strain>
    </source>
</reference>
<comment type="similarity">
    <text evidence="1">Belongs to the phD/YefM antitoxin family.</text>
</comment>
<sequence>MKTIDSSTAHAAWDATIDTALNEPVKITRQGESVVMVSGSLYETLQQLLLEKDMEYLLERHAGTFKALADR</sequence>